<accession>A0A2K2FU11</accession>
<gene>
    <name evidence="1" type="ORF">A8V01_09750</name>
</gene>
<sequence>MTLFVDTRSWPIVRLTMPEQVPDAEAQAHVEQLQAVYALDEPFVLFMAGAELPRHSPAFMQAYGAWAMASMDVQRRLCRGAVRIEPDAGLRAAYRERAAAAARANPQPYAYAIVADEVEAAELAGRWLASAPQP</sequence>
<evidence type="ECO:0000313" key="1">
    <source>
        <dbReference type="EMBL" id="PNU02271.1"/>
    </source>
</evidence>
<dbReference type="EMBL" id="LYMM01000084">
    <property type="protein sequence ID" value="PNU02271.1"/>
    <property type="molecule type" value="Genomic_DNA"/>
</dbReference>
<reference evidence="1 2" key="1">
    <citation type="submission" date="2016-05" db="EMBL/GenBank/DDBJ databases">
        <title>Complete genome sequence of Novosphingobium guangzhouense SA925(T).</title>
        <authorList>
            <person name="Sha S."/>
        </authorList>
    </citation>
    <scope>NUCLEOTIDE SEQUENCE [LARGE SCALE GENOMIC DNA]</scope>
    <source>
        <strain evidence="1 2">SA925</strain>
    </source>
</reference>
<protein>
    <submittedName>
        <fullName evidence="1">Uncharacterized protein</fullName>
    </submittedName>
</protein>
<keyword evidence="2" id="KW-1185">Reference proteome</keyword>
<dbReference type="AlphaFoldDB" id="A0A2K2FU11"/>
<comment type="caution">
    <text evidence="1">The sequence shown here is derived from an EMBL/GenBank/DDBJ whole genome shotgun (WGS) entry which is preliminary data.</text>
</comment>
<evidence type="ECO:0000313" key="2">
    <source>
        <dbReference type="Proteomes" id="UP000236327"/>
    </source>
</evidence>
<dbReference type="Proteomes" id="UP000236327">
    <property type="component" value="Unassembled WGS sequence"/>
</dbReference>
<dbReference type="OrthoDB" id="8003101at2"/>
<dbReference type="RefSeq" id="WP_146037383.1">
    <property type="nucleotide sequence ID" value="NZ_LYMM01000084.1"/>
</dbReference>
<proteinExistence type="predicted"/>
<name>A0A2K2FU11_9SPHN</name>
<organism evidence="1 2">
    <name type="scientific">Novosphingobium guangzhouense</name>
    <dbReference type="NCBI Taxonomy" id="1850347"/>
    <lineage>
        <taxon>Bacteria</taxon>
        <taxon>Pseudomonadati</taxon>
        <taxon>Pseudomonadota</taxon>
        <taxon>Alphaproteobacteria</taxon>
        <taxon>Sphingomonadales</taxon>
        <taxon>Sphingomonadaceae</taxon>
        <taxon>Novosphingobium</taxon>
    </lineage>
</organism>